<evidence type="ECO:0000313" key="5">
    <source>
        <dbReference type="EMBL" id="MFA1611721.1"/>
    </source>
</evidence>
<comment type="caution">
    <text evidence="5">The sequence shown here is derived from an EMBL/GenBank/DDBJ whole genome shotgun (WGS) entry which is preliminary data.</text>
</comment>
<dbReference type="PANTHER" id="PTHR35005">
    <property type="entry name" value="3-DEHYDRO-SCYLLO-INOSOSE HYDROLASE"/>
    <property type="match status" value="1"/>
</dbReference>
<evidence type="ECO:0000256" key="4">
    <source>
        <dbReference type="ARBA" id="ARBA00022833"/>
    </source>
</evidence>
<keyword evidence="6" id="KW-1185">Reference proteome</keyword>
<keyword evidence="4" id="KW-0862">Zinc</keyword>
<sequence>MDLETTTWTDAEAAETHLALLPVGSTEQHGPHAPLGTDTLDAEAVADAAAERYRDPVMVAPAVPVGVAEEHRHFAGTLWTSEDTFRAYVRDIVGSLASHGWDRVVVVNGHGGNISALKEVTARIVRRDDAYAVPFTWFDEVGDHSSDMGHAGPLETSLLRHTNPETVHEDRLEEAAAGGSDRWGDWQGRVNLAVDSEEFTDNGVVGDPRESSADLGAELLDRSADALCDLLDAVRDRDPSPRVGDA</sequence>
<dbReference type="AlphaFoldDB" id="A0ABD5MDQ6"/>
<proteinExistence type="predicted"/>
<evidence type="ECO:0000313" key="6">
    <source>
        <dbReference type="Proteomes" id="UP001570511"/>
    </source>
</evidence>
<keyword evidence="2" id="KW-0479">Metal-binding</keyword>
<dbReference type="InterPro" id="IPR024087">
    <property type="entry name" value="Creatininase-like_sf"/>
</dbReference>
<dbReference type="Gene3D" id="3.40.50.10310">
    <property type="entry name" value="Creatininase"/>
    <property type="match status" value="1"/>
</dbReference>
<dbReference type="GO" id="GO:0016787">
    <property type="term" value="F:hydrolase activity"/>
    <property type="evidence" value="ECO:0007669"/>
    <property type="project" value="UniProtKB-KW"/>
</dbReference>
<evidence type="ECO:0000256" key="1">
    <source>
        <dbReference type="ARBA" id="ARBA00001947"/>
    </source>
</evidence>
<comment type="cofactor">
    <cofactor evidence="1">
        <name>Zn(2+)</name>
        <dbReference type="ChEBI" id="CHEBI:29105"/>
    </cofactor>
</comment>
<reference evidence="5 6" key="1">
    <citation type="submission" date="2024-08" db="EMBL/GenBank/DDBJ databases">
        <title>Halobellus sp. MBLA0158 whole genome sequence.</title>
        <authorList>
            <person name="Hwang C.Y."/>
            <person name="Cho E.-S."/>
            <person name="Seo M.-J."/>
        </authorList>
    </citation>
    <scope>NUCLEOTIDE SEQUENCE [LARGE SCALE GENOMIC DNA]</scope>
    <source>
        <strain evidence="5 6">MBLA0158</strain>
    </source>
</reference>
<dbReference type="RefSeq" id="WP_372390085.1">
    <property type="nucleotide sequence ID" value="NZ_JBGNYA010000001.1"/>
</dbReference>
<protein>
    <submittedName>
        <fullName evidence="5">Creatininase family protein</fullName>
    </submittedName>
</protein>
<accession>A0ABD5MDQ6</accession>
<dbReference type="PANTHER" id="PTHR35005:SF1">
    <property type="entry name" value="2-AMINO-5-FORMYLAMINO-6-RIBOSYLAMINOPYRIMIDIN-4(3H)-ONE 5'-MONOPHOSPHATE DEFORMYLASE"/>
    <property type="match status" value="1"/>
</dbReference>
<name>A0ABD5MDQ6_9EURY</name>
<organism evidence="5 6">
    <name type="scientific">Halobellus rubicundus</name>
    <dbReference type="NCBI Taxonomy" id="2996466"/>
    <lineage>
        <taxon>Archaea</taxon>
        <taxon>Methanobacteriati</taxon>
        <taxon>Methanobacteriota</taxon>
        <taxon>Stenosarchaea group</taxon>
        <taxon>Halobacteria</taxon>
        <taxon>Halobacteriales</taxon>
        <taxon>Haloferacaceae</taxon>
        <taxon>Halobellus</taxon>
    </lineage>
</organism>
<evidence type="ECO:0000256" key="2">
    <source>
        <dbReference type="ARBA" id="ARBA00022723"/>
    </source>
</evidence>
<dbReference type="Pfam" id="PF02633">
    <property type="entry name" value="Creatininase"/>
    <property type="match status" value="1"/>
</dbReference>
<evidence type="ECO:0000256" key="3">
    <source>
        <dbReference type="ARBA" id="ARBA00022801"/>
    </source>
</evidence>
<dbReference type="EMBL" id="JBGNYA010000001">
    <property type="protein sequence ID" value="MFA1611721.1"/>
    <property type="molecule type" value="Genomic_DNA"/>
</dbReference>
<keyword evidence="3" id="KW-0378">Hydrolase</keyword>
<dbReference type="Proteomes" id="UP001570511">
    <property type="component" value="Unassembled WGS sequence"/>
</dbReference>
<dbReference type="GO" id="GO:0046872">
    <property type="term" value="F:metal ion binding"/>
    <property type="evidence" value="ECO:0007669"/>
    <property type="project" value="UniProtKB-KW"/>
</dbReference>
<dbReference type="SUPFAM" id="SSF102215">
    <property type="entry name" value="Creatininase"/>
    <property type="match status" value="1"/>
</dbReference>
<gene>
    <name evidence="5" type="ORF">OS889_11975</name>
</gene>
<dbReference type="InterPro" id="IPR003785">
    <property type="entry name" value="Creatininase/forma_Hydrolase"/>
</dbReference>